<comment type="caution">
    <text evidence="1">The sequence shown here is derived from an EMBL/GenBank/DDBJ whole genome shotgun (WGS) entry which is preliminary data.</text>
</comment>
<gene>
    <name evidence="1" type="ORF">ACFPOU_02335</name>
</gene>
<keyword evidence="2" id="KW-1185">Reference proteome</keyword>
<proteinExistence type="predicted"/>
<protein>
    <submittedName>
        <fullName evidence="1">Uncharacterized protein</fullName>
    </submittedName>
</protein>
<dbReference type="RefSeq" id="WP_379716606.1">
    <property type="nucleotide sequence ID" value="NZ_JBHSMS010000006.1"/>
</dbReference>
<accession>A0ABW0PDE5</accession>
<name>A0ABW0PDE5_9BURK</name>
<evidence type="ECO:0000313" key="1">
    <source>
        <dbReference type="EMBL" id="MFC5509963.1"/>
    </source>
</evidence>
<evidence type="ECO:0000313" key="2">
    <source>
        <dbReference type="Proteomes" id="UP001596031"/>
    </source>
</evidence>
<organism evidence="1 2">
    <name type="scientific">Massilia jejuensis</name>
    <dbReference type="NCBI Taxonomy" id="648894"/>
    <lineage>
        <taxon>Bacteria</taxon>
        <taxon>Pseudomonadati</taxon>
        <taxon>Pseudomonadota</taxon>
        <taxon>Betaproteobacteria</taxon>
        <taxon>Burkholderiales</taxon>
        <taxon>Oxalobacteraceae</taxon>
        <taxon>Telluria group</taxon>
        <taxon>Massilia</taxon>
    </lineage>
</organism>
<sequence length="173" mass="19498">MTKISDDPFNDFPTDGTPVQFFECVQHALTWLEPYLNDNDINHATLVAYCRSYANLVFCDGEQQAYDSQESLNAALKQVIVKQQQIVTVFSGVRNSILSAQALARVESHSKTQSERASKPRKLEESDCRRIAKRYWDSKEDGTSYGIAKALAAEYDVSPTTIHATVKKYKPLN</sequence>
<reference evidence="2" key="1">
    <citation type="journal article" date="2019" name="Int. J. Syst. Evol. Microbiol.">
        <title>The Global Catalogue of Microorganisms (GCM) 10K type strain sequencing project: providing services to taxonomists for standard genome sequencing and annotation.</title>
        <authorList>
            <consortium name="The Broad Institute Genomics Platform"/>
            <consortium name="The Broad Institute Genome Sequencing Center for Infectious Disease"/>
            <person name="Wu L."/>
            <person name="Ma J."/>
        </authorList>
    </citation>
    <scope>NUCLEOTIDE SEQUENCE [LARGE SCALE GENOMIC DNA]</scope>
    <source>
        <strain evidence="2">CCUG 38813</strain>
    </source>
</reference>
<dbReference type="EMBL" id="JBHSMS010000006">
    <property type="protein sequence ID" value="MFC5509963.1"/>
    <property type="molecule type" value="Genomic_DNA"/>
</dbReference>
<dbReference type="Proteomes" id="UP001596031">
    <property type="component" value="Unassembled WGS sequence"/>
</dbReference>